<dbReference type="Pfam" id="PF16270">
    <property type="entry name" value="DUF4923"/>
    <property type="match status" value="1"/>
</dbReference>
<dbReference type="Proteomes" id="UP000016648">
    <property type="component" value="Unassembled WGS sequence"/>
</dbReference>
<evidence type="ECO:0000313" key="3">
    <source>
        <dbReference type="EMBL" id="ERK40293.1"/>
    </source>
</evidence>
<keyword evidence="4" id="KW-1185">Reference proteome</keyword>
<organism evidence="3 4">
    <name type="scientific">Segatella baroniae F0067</name>
    <dbReference type="NCBI Taxonomy" id="1115809"/>
    <lineage>
        <taxon>Bacteria</taxon>
        <taxon>Pseudomonadati</taxon>
        <taxon>Bacteroidota</taxon>
        <taxon>Bacteroidia</taxon>
        <taxon>Bacteroidales</taxon>
        <taxon>Prevotellaceae</taxon>
        <taxon>Segatella</taxon>
    </lineage>
</organism>
<dbReference type="PROSITE" id="PS51257">
    <property type="entry name" value="PROKAR_LIPOPROTEIN"/>
    <property type="match status" value="1"/>
</dbReference>
<sequence length="215" mass="22656">MKKSKVMAATLLAAGTLLTGCGTATGGKTTATAGDVLGSVVGSATNPNTIGNILGSVLGINKPSTNDLYGTWNYYEPGVAFTSDNALARAGGEVAAGSIREKLSGGYDKFGISSSNTQLQFNKDNTFRGTVAGRSLSGTWTYNESEQKIMLKTFLFTFPIYATRTLKGMSFTTESKRLLTVLQTVGQLTGNSNIAAIGELSKNYEGVRVGFDMRK</sequence>
<keyword evidence="3" id="KW-0449">Lipoprotein</keyword>
<reference evidence="3 4" key="1">
    <citation type="submission" date="2013-08" db="EMBL/GenBank/DDBJ databases">
        <authorList>
            <person name="Durkin A.S."/>
            <person name="Haft D.R."/>
            <person name="McCorrison J."/>
            <person name="Torralba M."/>
            <person name="Gillis M."/>
            <person name="Haft D.H."/>
            <person name="Methe B."/>
            <person name="Sutton G."/>
            <person name="Nelson K.E."/>
        </authorList>
    </citation>
    <scope>NUCLEOTIDE SEQUENCE [LARGE SCALE GENOMIC DNA]</scope>
    <source>
        <strain evidence="3 4">F0067</strain>
    </source>
</reference>
<evidence type="ECO:0000256" key="1">
    <source>
        <dbReference type="SAM" id="SignalP"/>
    </source>
</evidence>
<accession>U2QG42</accession>
<name>U2QG42_9BACT</name>
<proteinExistence type="predicted"/>
<protein>
    <submittedName>
        <fullName evidence="3">Putative lipoprotein</fullName>
    </submittedName>
</protein>
<keyword evidence="1" id="KW-0732">Signal</keyword>
<dbReference type="RefSeq" id="WP_021588791.1">
    <property type="nucleotide sequence ID" value="NZ_AWEY01000007.1"/>
</dbReference>
<feature type="chain" id="PRO_5004634306" evidence="1">
    <location>
        <begin position="25"/>
        <end position="215"/>
    </location>
</feature>
<dbReference type="PATRIC" id="fig|1115809.3.peg.362"/>
<feature type="domain" description="DUF4923" evidence="2">
    <location>
        <begin position="45"/>
        <end position="215"/>
    </location>
</feature>
<dbReference type="InterPro" id="IPR032575">
    <property type="entry name" value="DUF4923"/>
</dbReference>
<gene>
    <name evidence="3" type="ORF">HMPREF9135_0543</name>
</gene>
<dbReference type="EMBL" id="AWEY01000007">
    <property type="protein sequence ID" value="ERK40293.1"/>
    <property type="molecule type" value="Genomic_DNA"/>
</dbReference>
<feature type="signal peptide" evidence="1">
    <location>
        <begin position="1"/>
        <end position="24"/>
    </location>
</feature>
<evidence type="ECO:0000259" key="2">
    <source>
        <dbReference type="Pfam" id="PF16270"/>
    </source>
</evidence>
<comment type="caution">
    <text evidence="3">The sequence shown here is derived from an EMBL/GenBank/DDBJ whole genome shotgun (WGS) entry which is preliminary data.</text>
</comment>
<dbReference type="AlphaFoldDB" id="U2QG42"/>
<evidence type="ECO:0000313" key="4">
    <source>
        <dbReference type="Proteomes" id="UP000016648"/>
    </source>
</evidence>